<gene>
    <name evidence="2" type="ORF">SI8410_05007531</name>
</gene>
<dbReference type="GO" id="GO:0010506">
    <property type="term" value="P:regulation of autophagy"/>
    <property type="evidence" value="ECO:0007669"/>
    <property type="project" value="InterPro"/>
</dbReference>
<dbReference type="PANTHER" id="PTHR24348:SF53">
    <property type="entry name" value="SERINE_THREONINE-PROTEIN KINASE ATG1T"/>
    <property type="match status" value="1"/>
</dbReference>
<dbReference type="SMART" id="SM00220">
    <property type="entry name" value="S_TKc"/>
    <property type="match status" value="1"/>
</dbReference>
<dbReference type="InterPro" id="IPR045269">
    <property type="entry name" value="Atg1-like"/>
</dbReference>
<proteinExistence type="predicted"/>
<dbReference type="GO" id="GO:0005776">
    <property type="term" value="C:autophagosome"/>
    <property type="evidence" value="ECO:0007669"/>
    <property type="project" value="TreeGrafter"/>
</dbReference>
<dbReference type="Gene3D" id="1.10.510.10">
    <property type="entry name" value="Transferase(Phosphotransferase) domain 1"/>
    <property type="match status" value="1"/>
</dbReference>
<dbReference type="GO" id="GO:0004674">
    <property type="term" value="F:protein serine/threonine kinase activity"/>
    <property type="evidence" value="ECO:0007669"/>
    <property type="project" value="InterPro"/>
</dbReference>
<dbReference type="InterPro" id="IPR000719">
    <property type="entry name" value="Prot_kinase_dom"/>
</dbReference>
<dbReference type="EMBL" id="LR746268">
    <property type="protein sequence ID" value="CAA7396868.1"/>
    <property type="molecule type" value="Genomic_DNA"/>
</dbReference>
<dbReference type="Proteomes" id="UP000663760">
    <property type="component" value="Chromosome 5"/>
</dbReference>
<dbReference type="GO" id="GO:0016020">
    <property type="term" value="C:membrane"/>
    <property type="evidence" value="ECO:0007669"/>
    <property type="project" value="TreeGrafter"/>
</dbReference>
<dbReference type="GO" id="GO:0000045">
    <property type="term" value="P:autophagosome assembly"/>
    <property type="evidence" value="ECO:0007669"/>
    <property type="project" value="TreeGrafter"/>
</dbReference>
<dbReference type="GO" id="GO:0000407">
    <property type="term" value="C:phagophore assembly site"/>
    <property type="evidence" value="ECO:0007669"/>
    <property type="project" value="TreeGrafter"/>
</dbReference>
<dbReference type="PROSITE" id="PS00108">
    <property type="entry name" value="PROTEIN_KINASE_ST"/>
    <property type="match status" value="1"/>
</dbReference>
<organism evidence="2 3">
    <name type="scientific">Spirodela intermedia</name>
    <name type="common">Intermediate duckweed</name>
    <dbReference type="NCBI Taxonomy" id="51605"/>
    <lineage>
        <taxon>Eukaryota</taxon>
        <taxon>Viridiplantae</taxon>
        <taxon>Streptophyta</taxon>
        <taxon>Embryophyta</taxon>
        <taxon>Tracheophyta</taxon>
        <taxon>Spermatophyta</taxon>
        <taxon>Magnoliopsida</taxon>
        <taxon>Liliopsida</taxon>
        <taxon>Araceae</taxon>
        <taxon>Lemnoideae</taxon>
        <taxon>Spirodela</taxon>
    </lineage>
</organism>
<dbReference type="Pfam" id="PF00069">
    <property type="entry name" value="Pkinase"/>
    <property type="match status" value="1"/>
</dbReference>
<evidence type="ECO:0000313" key="2">
    <source>
        <dbReference type="EMBL" id="CAA7396868.1"/>
    </source>
</evidence>
<dbReference type="GO" id="GO:0005829">
    <property type="term" value="C:cytosol"/>
    <property type="evidence" value="ECO:0007669"/>
    <property type="project" value="TreeGrafter"/>
</dbReference>
<dbReference type="GO" id="GO:0005524">
    <property type="term" value="F:ATP binding"/>
    <property type="evidence" value="ECO:0007669"/>
    <property type="project" value="InterPro"/>
</dbReference>
<dbReference type="PROSITE" id="PS50011">
    <property type="entry name" value="PROTEIN_KINASE_DOM"/>
    <property type="match status" value="1"/>
</dbReference>
<accession>A0A7I8KIG5</accession>
<feature type="domain" description="Protein kinase" evidence="1">
    <location>
        <begin position="16"/>
        <end position="274"/>
    </location>
</feature>
<evidence type="ECO:0000313" key="3">
    <source>
        <dbReference type="Proteomes" id="UP000663760"/>
    </source>
</evidence>
<dbReference type="AlphaFoldDB" id="A0A7I8KIG5"/>
<dbReference type="OrthoDB" id="346907at2759"/>
<evidence type="ECO:0000259" key="1">
    <source>
        <dbReference type="PROSITE" id="PS50011"/>
    </source>
</evidence>
<sequence length="286" mass="31959">MKSRGAMELSTSWGEYEVKERIGGRKMSVVWRAVHAPSGREVALKQVRLGELTTGMRASLDCEVSFLRSVRHPNIVCLLDVVRADGCMFLATEFCAGGNLADYIRQHGAICEQVSRKFMRQLGAGLEVLHAHHIIHGDLKPENLLLSSDGGDPVLKIADFGLSRVILPGQSADKVCGSPPYMAPEMMRFQRYDEKIDMWSVGAILFELLNGYPPFRGRSNVQLLENIKTSAGLPFSRLVLPGLHPDCVDLCRRLLCENPVDRISFRDFYNHGFLWKCERDAPEGEG</sequence>
<dbReference type="InterPro" id="IPR011009">
    <property type="entry name" value="Kinase-like_dom_sf"/>
</dbReference>
<protein>
    <recommendedName>
        <fullName evidence="1">Protein kinase domain-containing protein</fullName>
    </recommendedName>
</protein>
<name>A0A7I8KIG5_SPIIN</name>
<dbReference type="PANTHER" id="PTHR24348">
    <property type="entry name" value="SERINE/THREONINE-PROTEIN KINASE UNC-51-RELATED"/>
    <property type="match status" value="1"/>
</dbReference>
<reference evidence="2" key="1">
    <citation type="submission" date="2020-02" db="EMBL/GenBank/DDBJ databases">
        <authorList>
            <person name="Scholz U."/>
            <person name="Mascher M."/>
            <person name="Fiebig A."/>
        </authorList>
    </citation>
    <scope>NUCLEOTIDE SEQUENCE</scope>
</reference>
<dbReference type="InterPro" id="IPR008271">
    <property type="entry name" value="Ser/Thr_kinase_AS"/>
</dbReference>
<keyword evidence="3" id="KW-1185">Reference proteome</keyword>
<dbReference type="SUPFAM" id="SSF56112">
    <property type="entry name" value="Protein kinase-like (PK-like)"/>
    <property type="match status" value="1"/>
</dbReference>